<feature type="region of interest" description="Disordered" evidence="1">
    <location>
        <begin position="469"/>
        <end position="491"/>
    </location>
</feature>
<reference evidence="4" key="1">
    <citation type="submission" date="2023-03" db="EMBL/GenBank/DDBJ databases">
        <title>Massive genome expansion in bonnet fungi (Mycena s.s.) driven by repeated elements and novel gene families across ecological guilds.</title>
        <authorList>
            <consortium name="Lawrence Berkeley National Laboratory"/>
            <person name="Harder C.B."/>
            <person name="Miyauchi S."/>
            <person name="Viragh M."/>
            <person name="Kuo A."/>
            <person name="Thoen E."/>
            <person name="Andreopoulos B."/>
            <person name="Lu D."/>
            <person name="Skrede I."/>
            <person name="Drula E."/>
            <person name="Henrissat B."/>
            <person name="Morin E."/>
            <person name="Kohler A."/>
            <person name="Barry K."/>
            <person name="LaButti K."/>
            <person name="Morin E."/>
            <person name="Salamov A."/>
            <person name="Lipzen A."/>
            <person name="Mereny Z."/>
            <person name="Hegedus B."/>
            <person name="Baldrian P."/>
            <person name="Stursova M."/>
            <person name="Weitz H."/>
            <person name="Taylor A."/>
            <person name="Grigoriev I.V."/>
            <person name="Nagy L.G."/>
            <person name="Martin F."/>
            <person name="Kauserud H."/>
        </authorList>
    </citation>
    <scope>NUCLEOTIDE SEQUENCE</scope>
    <source>
        <strain evidence="4">9144</strain>
    </source>
</reference>
<evidence type="ECO:0000259" key="3">
    <source>
        <dbReference type="SMART" id="SM00672"/>
    </source>
</evidence>
<feature type="region of interest" description="Disordered" evidence="1">
    <location>
        <begin position="51"/>
        <end position="74"/>
    </location>
</feature>
<dbReference type="InterPro" id="IPR006598">
    <property type="entry name" value="CAP10"/>
</dbReference>
<dbReference type="Pfam" id="PF05686">
    <property type="entry name" value="Glyco_transf_90"/>
    <property type="match status" value="1"/>
</dbReference>
<dbReference type="EMBL" id="JARJCW010000003">
    <property type="protein sequence ID" value="KAJ7227400.1"/>
    <property type="molecule type" value="Genomic_DNA"/>
</dbReference>
<evidence type="ECO:0000313" key="5">
    <source>
        <dbReference type="Proteomes" id="UP001219525"/>
    </source>
</evidence>
<dbReference type="AlphaFoldDB" id="A0AAD7E428"/>
<dbReference type="PANTHER" id="PTHR12203">
    <property type="entry name" value="KDEL LYS-ASP-GLU-LEU CONTAINING - RELATED"/>
    <property type="match status" value="1"/>
</dbReference>
<keyword evidence="2" id="KW-1133">Transmembrane helix</keyword>
<comment type="caution">
    <text evidence="4">The sequence shown here is derived from an EMBL/GenBank/DDBJ whole genome shotgun (WGS) entry which is preliminary data.</text>
</comment>
<keyword evidence="2" id="KW-0472">Membrane</keyword>
<keyword evidence="4" id="KW-0808">Transferase</keyword>
<name>A0AAD7E428_9AGAR</name>
<feature type="compositionally biased region" description="Basic and acidic residues" evidence="1">
    <location>
        <begin position="474"/>
        <end position="491"/>
    </location>
</feature>
<dbReference type="Proteomes" id="UP001219525">
    <property type="component" value="Unassembled WGS sequence"/>
</dbReference>
<keyword evidence="5" id="KW-1185">Reference proteome</keyword>
<evidence type="ECO:0000313" key="4">
    <source>
        <dbReference type="EMBL" id="KAJ7227400.1"/>
    </source>
</evidence>
<dbReference type="SMART" id="SM00672">
    <property type="entry name" value="CAP10"/>
    <property type="match status" value="1"/>
</dbReference>
<feature type="transmembrane region" description="Helical" evidence="2">
    <location>
        <begin position="19"/>
        <end position="37"/>
    </location>
</feature>
<feature type="domain" description="Glycosyl transferase CAP10" evidence="3">
    <location>
        <begin position="352"/>
        <end position="671"/>
    </location>
</feature>
<gene>
    <name evidence="4" type="ORF">GGX14DRAFT_693302</name>
</gene>
<accession>A0AAD7E428</accession>
<protein>
    <submittedName>
        <fullName evidence="4">Glycosyl transferase family 90-domain-containing protein</fullName>
    </submittedName>
</protein>
<evidence type="ECO:0000256" key="1">
    <source>
        <dbReference type="SAM" id="MobiDB-lite"/>
    </source>
</evidence>
<proteinExistence type="predicted"/>
<evidence type="ECO:0000256" key="2">
    <source>
        <dbReference type="SAM" id="Phobius"/>
    </source>
</evidence>
<dbReference type="GO" id="GO:0016740">
    <property type="term" value="F:transferase activity"/>
    <property type="evidence" value="ECO:0007669"/>
    <property type="project" value="UniProtKB-KW"/>
</dbReference>
<organism evidence="4 5">
    <name type="scientific">Mycena pura</name>
    <dbReference type="NCBI Taxonomy" id="153505"/>
    <lineage>
        <taxon>Eukaryota</taxon>
        <taxon>Fungi</taxon>
        <taxon>Dikarya</taxon>
        <taxon>Basidiomycota</taxon>
        <taxon>Agaricomycotina</taxon>
        <taxon>Agaricomycetes</taxon>
        <taxon>Agaricomycetidae</taxon>
        <taxon>Agaricales</taxon>
        <taxon>Marasmiineae</taxon>
        <taxon>Mycenaceae</taxon>
        <taxon>Mycena</taxon>
    </lineage>
</organism>
<dbReference type="PANTHER" id="PTHR12203:SF118">
    <property type="entry name" value="BETA-1,2-XYLOSYLTRANSFERASE 1"/>
    <property type="match status" value="1"/>
</dbReference>
<keyword evidence="2" id="KW-0812">Transmembrane</keyword>
<dbReference type="InterPro" id="IPR051091">
    <property type="entry name" value="O-Glucosyltr/Glycosyltrsf_90"/>
</dbReference>
<sequence length="702" mass="79326">MAPPDHTAFRRHLLRRPTYILAFFVLAYFAPFMRDIVFDAQHSTRIAVKTQTATEPAARARDMSNSKAKTRASPLGEHTFRPDGLLEVNPRAAHPIFALVVQAEAAWAAKLARASTSLRQAAAEYTHRYKRLPPAGFDLWWGYVAARDVQLPDEYDQIERDLAPLYGVAPDVLQSVQRAWEAHADSYTIGKDTAAHNLSMLNFTLPEDEAVRFQLARGAFEIIELLEEVENELPPFRAVFSPHDSPNLVTDHELKQQALEAARKGTYIDPMYPPPEKHGWPAACPPFSPAQLDALPPAFDEAHPNTGSPSVPGTSSNIFEIDHPRRGLQTPPKTFIHDHRTAMDPCLHPSHLRTHGAYLPHGEGPAPQRVLIPQFSYSTTPLHSDIRPALPLNWVPDDFPHEGRMPPLGLSWTDRTDERLQWRGSNTGIWHAGDGRWREAHRIRLAALAAGMGGVNASVLMAPMLTDQGAEAEAEGRQERERGGRIRDGDQRHVVPTGEQALPVGMPQEVSRARFVNALLDVAFAGKPVNCEGIRCTVLEEMFEWRAPHDLPKAGKYKYVLDVDGNGWSSRFKRLMNSGSLIFKATGYPEWFTDRIAPWVHYIPIQNSYADLLDALVFFRGDPAGRGAHDDMAARIAAAGREWSRRYWRKEDLVAYNYRLFLEYARVMSTDREATKFVMWEDDAEDEARERELRERWRQHKT</sequence>